<gene>
    <name evidence="1" type="ORF">E6B08_23305</name>
</gene>
<dbReference type="Proteomes" id="UP000298551">
    <property type="component" value="Chromosome"/>
</dbReference>
<protein>
    <submittedName>
        <fullName evidence="1">Uncharacterized protein</fullName>
    </submittedName>
</protein>
<evidence type="ECO:0000313" key="1">
    <source>
        <dbReference type="EMBL" id="QCI14091.1"/>
    </source>
</evidence>
<dbReference type="RefSeq" id="WP_136916171.1">
    <property type="nucleotide sequence ID" value="NZ_CP039371.1"/>
</dbReference>
<reference evidence="2" key="1">
    <citation type="submission" date="2019-04" db="EMBL/GenBank/DDBJ databases">
        <title>Genome sequence of Pseudomonas putida 1290, an auxin catabolizing strain.</title>
        <authorList>
            <person name="Laird T.S."/>
            <person name="Leveau J.H.J."/>
        </authorList>
    </citation>
    <scope>NUCLEOTIDE SEQUENCE [LARGE SCALE GENOMIC DNA]</scope>
    <source>
        <strain evidence="2">1290</strain>
    </source>
</reference>
<sequence>MSQATQVFNGVMFITNPFEERAAGAFIRVDVLERRFATSIKADWELMLERHNSVPIFNIGPCPRFHLYKKSMISALRDQYQELPFPHNQLFNREAERQGFQLDMENYLAVQEAAALF</sequence>
<accession>A0A4D6XJ30</accession>
<dbReference type="AlphaFoldDB" id="A0A4D6XJ30"/>
<proteinExistence type="predicted"/>
<dbReference type="OrthoDB" id="6930799at2"/>
<evidence type="ECO:0000313" key="2">
    <source>
        <dbReference type="Proteomes" id="UP000298551"/>
    </source>
</evidence>
<name>A0A4D6XJ30_PSEPU</name>
<organism evidence="1 2">
    <name type="scientific">Pseudomonas putida</name>
    <name type="common">Arthrobacter siderocapsulatus</name>
    <dbReference type="NCBI Taxonomy" id="303"/>
    <lineage>
        <taxon>Bacteria</taxon>
        <taxon>Pseudomonadati</taxon>
        <taxon>Pseudomonadota</taxon>
        <taxon>Gammaproteobacteria</taxon>
        <taxon>Pseudomonadales</taxon>
        <taxon>Pseudomonadaceae</taxon>
        <taxon>Pseudomonas</taxon>
    </lineage>
</organism>
<dbReference type="EMBL" id="CP039371">
    <property type="protein sequence ID" value="QCI14091.1"/>
    <property type="molecule type" value="Genomic_DNA"/>
</dbReference>